<comment type="caution">
    <text evidence="2">The sequence shown here is derived from an EMBL/GenBank/DDBJ whole genome shotgun (WGS) entry which is preliminary data.</text>
</comment>
<dbReference type="AlphaFoldDB" id="A0AAD7S720"/>
<feature type="compositionally biased region" description="Basic and acidic residues" evidence="1">
    <location>
        <begin position="55"/>
        <end position="71"/>
    </location>
</feature>
<dbReference type="Proteomes" id="UP001221898">
    <property type="component" value="Unassembled WGS sequence"/>
</dbReference>
<feature type="region of interest" description="Disordered" evidence="1">
    <location>
        <begin position="1"/>
        <end position="71"/>
    </location>
</feature>
<feature type="compositionally biased region" description="Basic and acidic residues" evidence="1">
    <location>
        <begin position="30"/>
        <end position="47"/>
    </location>
</feature>
<protein>
    <submittedName>
        <fullName evidence="2">Uncharacterized protein</fullName>
    </submittedName>
</protein>
<gene>
    <name evidence="2" type="ORF">AAFF_G00010100</name>
</gene>
<evidence type="ECO:0000313" key="2">
    <source>
        <dbReference type="EMBL" id="KAJ8397156.1"/>
    </source>
</evidence>
<feature type="compositionally biased region" description="Polar residues" evidence="1">
    <location>
        <begin position="16"/>
        <end position="25"/>
    </location>
</feature>
<accession>A0AAD7S720</accession>
<reference evidence="2" key="1">
    <citation type="journal article" date="2023" name="Science">
        <title>Genome structures resolve the early diversification of teleost fishes.</title>
        <authorList>
            <person name="Parey E."/>
            <person name="Louis A."/>
            <person name="Montfort J."/>
            <person name="Bouchez O."/>
            <person name="Roques C."/>
            <person name="Iampietro C."/>
            <person name="Lluch J."/>
            <person name="Castinel A."/>
            <person name="Donnadieu C."/>
            <person name="Desvignes T."/>
            <person name="Floi Bucao C."/>
            <person name="Jouanno E."/>
            <person name="Wen M."/>
            <person name="Mejri S."/>
            <person name="Dirks R."/>
            <person name="Jansen H."/>
            <person name="Henkel C."/>
            <person name="Chen W.J."/>
            <person name="Zahm M."/>
            <person name="Cabau C."/>
            <person name="Klopp C."/>
            <person name="Thompson A.W."/>
            <person name="Robinson-Rechavi M."/>
            <person name="Braasch I."/>
            <person name="Lecointre G."/>
            <person name="Bobe J."/>
            <person name="Postlethwait J.H."/>
            <person name="Berthelot C."/>
            <person name="Roest Crollius H."/>
            <person name="Guiguen Y."/>
        </authorList>
    </citation>
    <scope>NUCLEOTIDE SEQUENCE</scope>
    <source>
        <strain evidence="2">NC1722</strain>
    </source>
</reference>
<sequence>MLDTSHTPSKVHSHRSPSPTVSSARSPEGPQRRSAQEVREFMGQKERERRRRERQKKEEVQREEERRKARVQEVLHKQRTALNRAKRRPQNLVQVDRAVGVTDLGRRAEMSRSGRGRKTPERAWQGRGVMFQFSSRGQRASLCEAAVSAVVMLNYYVTVHIMGIK</sequence>
<name>A0AAD7S720_9TELE</name>
<dbReference type="EMBL" id="JAINUG010000100">
    <property type="protein sequence ID" value="KAJ8397156.1"/>
    <property type="molecule type" value="Genomic_DNA"/>
</dbReference>
<evidence type="ECO:0000313" key="3">
    <source>
        <dbReference type="Proteomes" id="UP001221898"/>
    </source>
</evidence>
<proteinExistence type="predicted"/>
<evidence type="ECO:0000256" key="1">
    <source>
        <dbReference type="SAM" id="MobiDB-lite"/>
    </source>
</evidence>
<organism evidence="2 3">
    <name type="scientific">Aldrovandia affinis</name>
    <dbReference type="NCBI Taxonomy" id="143900"/>
    <lineage>
        <taxon>Eukaryota</taxon>
        <taxon>Metazoa</taxon>
        <taxon>Chordata</taxon>
        <taxon>Craniata</taxon>
        <taxon>Vertebrata</taxon>
        <taxon>Euteleostomi</taxon>
        <taxon>Actinopterygii</taxon>
        <taxon>Neopterygii</taxon>
        <taxon>Teleostei</taxon>
        <taxon>Notacanthiformes</taxon>
        <taxon>Halosauridae</taxon>
        <taxon>Aldrovandia</taxon>
    </lineage>
</organism>
<keyword evidence="3" id="KW-1185">Reference proteome</keyword>